<feature type="signal peptide" evidence="1">
    <location>
        <begin position="1"/>
        <end position="32"/>
    </location>
</feature>
<name>A0A239K543_9ACTN</name>
<organism evidence="4 5">
    <name type="scientific">Asanoa hainanensis</name>
    <dbReference type="NCBI Taxonomy" id="560556"/>
    <lineage>
        <taxon>Bacteria</taxon>
        <taxon>Bacillati</taxon>
        <taxon>Actinomycetota</taxon>
        <taxon>Actinomycetes</taxon>
        <taxon>Micromonosporales</taxon>
        <taxon>Micromonosporaceae</taxon>
        <taxon>Asanoa</taxon>
    </lineage>
</organism>
<feature type="domain" description="Bacterial Ig-like" evidence="3">
    <location>
        <begin position="170"/>
        <end position="246"/>
    </location>
</feature>
<accession>A0A239K543</accession>
<keyword evidence="1" id="KW-0732">Signal</keyword>
<dbReference type="InterPro" id="IPR032109">
    <property type="entry name" value="Big_3_5"/>
</dbReference>
<dbReference type="Pfam" id="PF16640">
    <property type="entry name" value="Big_3_5"/>
    <property type="match status" value="1"/>
</dbReference>
<dbReference type="Proteomes" id="UP000198362">
    <property type="component" value="Unassembled WGS sequence"/>
</dbReference>
<feature type="domain" description="WxL" evidence="2">
    <location>
        <begin position="295"/>
        <end position="397"/>
    </location>
</feature>
<dbReference type="Pfam" id="PF13731">
    <property type="entry name" value="WxL"/>
    <property type="match status" value="1"/>
</dbReference>
<gene>
    <name evidence="4" type="ORF">SAMN05421812_103262</name>
</gene>
<evidence type="ECO:0000259" key="3">
    <source>
        <dbReference type="Pfam" id="PF16640"/>
    </source>
</evidence>
<proteinExistence type="predicted"/>
<sequence>MSKRVFARAAALLGAATITAGVLAGIASPAQAASLGEVTLSQQSGSVNDTPMFATATSPACPTGFGENASLRVGRPGGPYSNLAVALGGGGFDEEPITVHSNRSFTTALGGVAPASGEWWVIVECYSLTEGRHVDEFRTSIVVNGDQWRIPVAEATTTALSVGPAGGIERGEEATFTANVTPNTATGTVEFKRGTTVIGSAPVANGVATFATTALPVGTYQFTAAFTPADATAFKPSVSTAAAFTIAPGQTTGPSADVEILAPIDPGAFSLAVAAPTTSLSGGVVGGTALGTLPKATVTDLRGTNVGWSLTGQLEDFAQGTNTIANSKLAWTPSAAKVSGSGAVTAGAAADLGDTRTLCSAASGASAGTFTCDAGLTLTIPDDVAPGEYAATLTLTLA</sequence>
<dbReference type="InterPro" id="IPR027994">
    <property type="entry name" value="WxL_dom"/>
</dbReference>
<dbReference type="Gene3D" id="2.60.40.10">
    <property type="entry name" value="Immunoglobulins"/>
    <property type="match status" value="1"/>
</dbReference>
<dbReference type="RefSeq" id="WP_089246651.1">
    <property type="nucleotide sequence ID" value="NZ_FZPH01000003.1"/>
</dbReference>
<dbReference type="GO" id="GO:0005975">
    <property type="term" value="P:carbohydrate metabolic process"/>
    <property type="evidence" value="ECO:0007669"/>
    <property type="project" value="UniProtKB-ARBA"/>
</dbReference>
<keyword evidence="5" id="KW-1185">Reference proteome</keyword>
<protein>
    <submittedName>
        <fullName evidence="4">WxL domain surface cell wall-binding</fullName>
    </submittedName>
</protein>
<evidence type="ECO:0000313" key="4">
    <source>
        <dbReference type="EMBL" id="SNT12244.1"/>
    </source>
</evidence>
<reference evidence="4 5" key="1">
    <citation type="submission" date="2017-06" db="EMBL/GenBank/DDBJ databases">
        <authorList>
            <person name="Kim H.J."/>
            <person name="Triplett B.A."/>
        </authorList>
    </citation>
    <scope>NUCLEOTIDE SEQUENCE [LARGE SCALE GENOMIC DNA]</scope>
    <source>
        <strain evidence="4 5">CGMCC 4.5593</strain>
    </source>
</reference>
<evidence type="ECO:0000259" key="2">
    <source>
        <dbReference type="Pfam" id="PF13731"/>
    </source>
</evidence>
<evidence type="ECO:0000256" key="1">
    <source>
        <dbReference type="SAM" id="SignalP"/>
    </source>
</evidence>
<dbReference type="AlphaFoldDB" id="A0A239K543"/>
<dbReference type="OrthoDB" id="4451361at2"/>
<dbReference type="InterPro" id="IPR013783">
    <property type="entry name" value="Ig-like_fold"/>
</dbReference>
<dbReference type="EMBL" id="FZPH01000003">
    <property type="protein sequence ID" value="SNT12244.1"/>
    <property type="molecule type" value="Genomic_DNA"/>
</dbReference>
<evidence type="ECO:0000313" key="5">
    <source>
        <dbReference type="Proteomes" id="UP000198362"/>
    </source>
</evidence>
<feature type="chain" id="PRO_5012127747" evidence="1">
    <location>
        <begin position="33"/>
        <end position="398"/>
    </location>
</feature>